<dbReference type="Proteomes" id="UP000812013">
    <property type="component" value="Unassembled WGS sequence"/>
</dbReference>
<dbReference type="Gene3D" id="2.90.10.10">
    <property type="entry name" value="Bulb-type lectin domain"/>
    <property type="match status" value="4"/>
</dbReference>
<feature type="signal peptide" evidence="1">
    <location>
        <begin position="1"/>
        <end position="32"/>
    </location>
</feature>
<gene>
    <name evidence="3" type="ORF">GPJ59_26295</name>
</gene>
<organism evidence="3 4">
    <name type="scientific">Streptomyces bambusae</name>
    <dbReference type="NCBI Taxonomy" id="1550616"/>
    <lineage>
        <taxon>Bacteria</taxon>
        <taxon>Bacillati</taxon>
        <taxon>Actinomycetota</taxon>
        <taxon>Actinomycetes</taxon>
        <taxon>Kitasatosporales</taxon>
        <taxon>Streptomycetaceae</taxon>
        <taxon>Streptomyces</taxon>
    </lineage>
</organism>
<dbReference type="EMBL" id="WTFF01000237">
    <property type="protein sequence ID" value="MBW5485290.1"/>
    <property type="molecule type" value="Genomic_DNA"/>
</dbReference>
<feature type="chain" id="PRO_5046504356" description="Bulb-type lectin domain-containing protein" evidence="1">
    <location>
        <begin position="33"/>
        <end position="308"/>
    </location>
</feature>
<evidence type="ECO:0000256" key="1">
    <source>
        <dbReference type="SAM" id="SignalP"/>
    </source>
</evidence>
<sequence>MGGITMHSRLLRRALVTLLAATALTALVPAAAAQATNATDCDLYTAGNSNKLAAGERLAPGTRFVPTPGKPELVMQEDGNLVIYAVGYPGGPDLPLWSSGTWGNPGAYALMQEDGNFVVYKKGGGPDKGGALWHTGTYGDRILQTPVMVSFYDSGELVVSGRSPDPYQSWHSWTMRRHSKLCANAPSGLTPNWEQGNWTESDSVWLVLQQDNNLVMYRKRDGQAIWSSGTWHTSAAYNGRVYLEMPRSGDLNVRDFYPNFTIRWRSGTGGNDGAYALLQDDGNFVVYKQDGGPGKGGALWHTATYNKI</sequence>
<dbReference type="InterPro" id="IPR036426">
    <property type="entry name" value="Bulb-type_lectin_dom_sf"/>
</dbReference>
<dbReference type="SUPFAM" id="SSF51110">
    <property type="entry name" value="alpha-D-mannose-specific plant lectins"/>
    <property type="match status" value="2"/>
</dbReference>
<evidence type="ECO:0000259" key="2">
    <source>
        <dbReference type="PROSITE" id="PS50927"/>
    </source>
</evidence>
<evidence type="ECO:0000313" key="4">
    <source>
        <dbReference type="Proteomes" id="UP000812013"/>
    </source>
</evidence>
<name>A0ABS6ZBZ7_9ACTN</name>
<dbReference type="PROSITE" id="PS50927">
    <property type="entry name" value="BULB_LECTIN"/>
    <property type="match status" value="2"/>
</dbReference>
<keyword evidence="1" id="KW-0732">Signal</keyword>
<dbReference type="SMART" id="SM00108">
    <property type="entry name" value="B_lectin"/>
    <property type="match status" value="2"/>
</dbReference>
<feature type="domain" description="Bulb-type lectin" evidence="2">
    <location>
        <begin position="182"/>
        <end position="299"/>
    </location>
</feature>
<evidence type="ECO:0000313" key="3">
    <source>
        <dbReference type="EMBL" id="MBW5485290.1"/>
    </source>
</evidence>
<accession>A0ABS6ZBZ7</accession>
<reference evidence="3 4" key="1">
    <citation type="submission" date="2019-12" db="EMBL/GenBank/DDBJ databases">
        <title>Genome sequence of Streptomyces bambusae.</title>
        <authorList>
            <person name="Bansal K."/>
            <person name="Choksket S."/>
            <person name="Korpole S."/>
            <person name="Patil P.B."/>
        </authorList>
    </citation>
    <scope>NUCLEOTIDE SEQUENCE [LARGE SCALE GENOMIC DNA]</scope>
    <source>
        <strain evidence="3 4">SK60</strain>
    </source>
</reference>
<dbReference type="InterPro" id="IPR001480">
    <property type="entry name" value="Bulb-type_lectin_dom"/>
</dbReference>
<feature type="domain" description="Bulb-type lectin" evidence="2">
    <location>
        <begin position="49"/>
        <end position="172"/>
    </location>
</feature>
<protein>
    <recommendedName>
        <fullName evidence="2">Bulb-type lectin domain-containing protein</fullName>
    </recommendedName>
</protein>
<keyword evidence="4" id="KW-1185">Reference proteome</keyword>
<comment type="caution">
    <text evidence="3">The sequence shown here is derived from an EMBL/GenBank/DDBJ whole genome shotgun (WGS) entry which is preliminary data.</text>
</comment>
<proteinExistence type="predicted"/>